<keyword evidence="2" id="KW-0805">Transcription regulation</keyword>
<comment type="similarity">
    <text evidence="1">Belongs to the GeBP family.</text>
</comment>
<gene>
    <name evidence="6" type="ORF">ANE_LOCUS9759</name>
</gene>
<reference evidence="6" key="1">
    <citation type="submission" date="2019-07" db="EMBL/GenBank/DDBJ databases">
        <authorList>
            <person name="Dittberner H."/>
        </authorList>
    </citation>
    <scope>NUCLEOTIDE SEQUENCE [LARGE SCALE GENOMIC DNA]</scope>
</reference>
<protein>
    <recommendedName>
        <fullName evidence="5">Glabrous enhancer-binding protein-like DBD domain-containing protein</fullName>
    </recommendedName>
</protein>
<dbReference type="Pfam" id="PF04504">
    <property type="entry name" value="GeBP-like_DBD"/>
    <property type="match status" value="1"/>
</dbReference>
<sequence>MEEEPSKPVTVTTSSKPKNKGVLASSAAKSSGAAASTPPPPAIKSALKRPATVSEGTSTSIKRAKAVEESDSKKSYFQKVWIEEDDIKLLQGMIDFNADTGKSPFDNINRYFYSVKKSFSFELRKNQFTEKVRGLKKNYLYKGV</sequence>
<evidence type="ECO:0000256" key="2">
    <source>
        <dbReference type="ARBA" id="ARBA00023015"/>
    </source>
</evidence>
<evidence type="ECO:0000313" key="7">
    <source>
        <dbReference type="Proteomes" id="UP000489600"/>
    </source>
</evidence>
<proteinExistence type="inferred from homology"/>
<dbReference type="GO" id="GO:0006355">
    <property type="term" value="P:regulation of DNA-templated transcription"/>
    <property type="evidence" value="ECO:0007669"/>
    <property type="project" value="InterPro"/>
</dbReference>
<dbReference type="GO" id="GO:0005634">
    <property type="term" value="C:nucleus"/>
    <property type="evidence" value="ECO:0007669"/>
    <property type="project" value="TreeGrafter"/>
</dbReference>
<organism evidence="6 7">
    <name type="scientific">Arabis nemorensis</name>
    <dbReference type="NCBI Taxonomy" id="586526"/>
    <lineage>
        <taxon>Eukaryota</taxon>
        <taxon>Viridiplantae</taxon>
        <taxon>Streptophyta</taxon>
        <taxon>Embryophyta</taxon>
        <taxon>Tracheophyta</taxon>
        <taxon>Spermatophyta</taxon>
        <taxon>Magnoliopsida</taxon>
        <taxon>eudicotyledons</taxon>
        <taxon>Gunneridae</taxon>
        <taxon>Pentapetalae</taxon>
        <taxon>rosids</taxon>
        <taxon>malvids</taxon>
        <taxon>Brassicales</taxon>
        <taxon>Brassicaceae</taxon>
        <taxon>Arabideae</taxon>
        <taxon>Arabis</taxon>
    </lineage>
</organism>
<evidence type="ECO:0000256" key="1">
    <source>
        <dbReference type="ARBA" id="ARBA00010820"/>
    </source>
</evidence>
<dbReference type="InterPro" id="IPR007592">
    <property type="entry name" value="GEBP"/>
</dbReference>
<evidence type="ECO:0000259" key="5">
    <source>
        <dbReference type="Pfam" id="PF04504"/>
    </source>
</evidence>
<dbReference type="OrthoDB" id="1109572at2759"/>
<dbReference type="PANTHER" id="PTHR31662:SF68">
    <property type="entry name" value="DNA-BINDING STOREKEEPER PROTEIN TRANSCRIPTIONAL REGULATOR-LIKE PROTEIN-RELATED"/>
    <property type="match status" value="1"/>
</dbReference>
<feature type="region of interest" description="Disordered" evidence="4">
    <location>
        <begin position="1"/>
        <end position="65"/>
    </location>
</feature>
<dbReference type="PANTHER" id="PTHR31662">
    <property type="entry name" value="BNAANNG10740D PROTEIN-RELATED"/>
    <property type="match status" value="1"/>
</dbReference>
<accession>A0A565BD74</accession>
<feature type="compositionally biased region" description="Low complexity" evidence="4">
    <location>
        <begin position="24"/>
        <end position="36"/>
    </location>
</feature>
<comment type="caution">
    <text evidence="6">The sequence shown here is derived from an EMBL/GenBank/DDBJ whole genome shotgun (WGS) entry which is preliminary data.</text>
</comment>
<feature type="domain" description="Glabrous enhancer-binding protein-like DBD" evidence="5">
    <location>
        <begin position="77"/>
        <end position="140"/>
    </location>
</feature>
<keyword evidence="3" id="KW-0804">Transcription</keyword>
<dbReference type="InterPro" id="IPR053932">
    <property type="entry name" value="GeBP-like_DBD"/>
</dbReference>
<evidence type="ECO:0000256" key="4">
    <source>
        <dbReference type="SAM" id="MobiDB-lite"/>
    </source>
</evidence>
<dbReference type="AlphaFoldDB" id="A0A565BD74"/>
<keyword evidence="7" id="KW-1185">Reference proteome</keyword>
<dbReference type="EMBL" id="CABITT030000003">
    <property type="protein sequence ID" value="VVA99314.1"/>
    <property type="molecule type" value="Genomic_DNA"/>
</dbReference>
<dbReference type="Proteomes" id="UP000489600">
    <property type="component" value="Unassembled WGS sequence"/>
</dbReference>
<evidence type="ECO:0000256" key="3">
    <source>
        <dbReference type="ARBA" id="ARBA00023163"/>
    </source>
</evidence>
<evidence type="ECO:0000313" key="6">
    <source>
        <dbReference type="EMBL" id="VVA99314.1"/>
    </source>
</evidence>
<name>A0A565BD74_9BRAS</name>